<accession>A0A0F4PN78</accession>
<dbReference type="GO" id="GO:0097175">
    <property type="term" value="P:1,6-anhydro-N-acetyl-beta-muramic acid catabolic process"/>
    <property type="evidence" value="ECO:0007669"/>
    <property type="project" value="UniProtKB-UniRule"/>
</dbReference>
<dbReference type="PATRIC" id="fig|151081.8.peg.3694"/>
<dbReference type="GeneID" id="58230148"/>
<evidence type="ECO:0000313" key="2">
    <source>
        <dbReference type="EMBL" id="KJY96473.1"/>
    </source>
</evidence>
<dbReference type="UniPathway" id="UPA00343"/>
<dbReference type="InterPro" id="IPR043129">
    <property type="entry name" value="ATPase_NBD"/>
</dbReference>
<reference evidence="2 3" key="1">
    <citation type="journal article" date="2015" name="BMC Genomics">
        <title>Genome mining reveals unlocked bioactive potential of marine Gram-negative bacteria.</title>
        <authorList>
            <person name="Machado H."/>
            <person name="Sonnenschein E.C."/>
            <person name="Melchiorsen J."/>
            <person name="Gram L."/>
        </authorList>
    </citation>
    <scope>NUCLEOTIDE SEQUENCE [LARGE SCALE GENOMIC DNA]</scope>
    <source>
        <strain evidence="2 3">S3137</strain>
    </source>
</reference>
<evidence type="ECO:0000256" key="1">
    <source>
        <dbReference type="HAMAP-Rule" id="MF_01270"/>
    </source>
</evidence>
<comment type="similarity">
    <text evidence="1">Belongs to the anhydro-N-acetylmuramic acid kinase family.</text>
</comment>
<dbReference type="Gene3D" id="3.30.420.40">
    <property type="match status" value="2"/>
</dbReference>
<keyword evidence="1" id="KW-0808">Transferase</keyword>
<keyword evidence="3" id="KW-1185">Reference proteome</keyword>
<dbReference type="Proteomes" id="UP000033664">
    <property type="component" value="Unassembled WGS sequence"/>
</dbReference>
<dbReference type="EC" id="2.7.1.170" evidence="1"/>
<dbReference type="SUPFAM" id="SSF53067">
    <property type="entry name" value="Actin-like ATPase domain"/>
    <property type="match status" value="1"/>
</dbReference>
<dbReference type="RefSeq" id="WP_045980616.1">
    <property type="nucleotide sequence ID" value="NZ_JXXY01000023.1"/>
</dbReference>
<dbReference type="OrthoDB" id="9763949at2"/>
<dbReference type="GO" id="GO:0009254">
    <property type="term" value="P:peptidoglycan turnover"/>
    <property type="evidence" value="ECO:0007669"/>
    <property type="project" value="UniProtKB-UniRule"/>
</dbReference>
<dbReference type="AlphaFoldDB" id="A0A0F4PN78"/>
<dbReference type="HAMAP" id="MF_01270">
    <property type="entry name" value="AnhMurNAc_kinase"/>
    <property type="match status" value="1"/>
</dbReference>
<dbReference type="eggNOG" id="COG2377">
    <property type="taxonomic scope" value="Bacteria"/>
</dbReference>
<proteinExistence type="inferred from homology"/>
<feature type="binding site" evidence="1">
    <location>
        <begin position="25"/>
        <end position="32"/>
    </location>
    <ligand>
        <name>ATP</name>
        <dbReference type="ChEBI" id="CHEBI:30616"/>
    </ligand>
</feature>
<dbReference type="UniPathway" id="UPA00544"/>
<organism evidence="2 3">
    <name type="scientific">Pseudoalteromonas ruthenica</name>
    <dbReference type="NCBI Taxonomy" id="151081"/>
    <lineage>
        <taxon>Bacteria</taxon>
        <taxon>Pseudomonadati</taxon>
        <taxon>Pseudomonadota</taxon>
        <taxon>Gammaproteobacteria</taxon>
        <taxon>Alteromonadales</taxon>
        <taxon>Pseudoalteromonadaceae</taxon>
        <taxon>Pseudoalteromonas</taxon>
    </lineage>
</organism>
<dbReference type="PANTHER" id="PTHR30605:SF0">
    <property type="entry name" value="ANHYDRO-N-ACETYLMURAMIC ACID KINASE"/>
    <property type="match status" value="1"/>
</dbReference>
<keyword evidence="1" id="KW-0547">Nucleotide-binding</keyword>
<dbReference type="GO" id="GO:0016301">
    <property type="term" value="F:kinase activity"/>
    <property type="evidence" value="ECO:0007669"/>
    <property type="project" value="UniProtKB-KW"/>
</dbReference>
<protein>
    <recommendedName>
        <fullName evidence="1">Anhydro-N-acetylmuramic acid kinase</fullName>
        <ecNumber evidence="1">2.7.1.170</ecNumber>
    </recommendedName>
    <alternativeName>
        <fullName evidence="1">AnhMurNAc kinase</fullName>
    </alternativeName>
</protein>
<evidence type="ECO:0000313" key="3">
    <source>
        <dbReference type="Proteomes" id="UP000033664"/>
    </source>
</evidence>
<comment type="caution">
    <text evidence="2">The sequence shown here is derived from an EMBL/GenBank/DDBJ whole genome shotgun (WGS) entry which is preliminary data.</text>
</comment>
<dbReference type="GO" id="GO:0006040">
    <property type="term" value="P:amino sugar metabolic process"/>
    <property type="evidence" value="ECO:0007669"/>
    <property type="project" value="InterPro"/>
</dbReference>
<comment type="function">
    <text evidence="1">Catalyzes the specific phosphorylation of 1,6-anhydro-N-acetylmuramic acid (anhMurNAc) with the simultaneous cleavage of the 1,6-anhydro ring, generating MurNAc-6-P. Is required for the utilization of anhMurNAc either imported from the medium or derived from its own cell wall murein, and thus plays a role in cell wall recycling.</text>
</comment>
<comment type="pathway">
    <text evidence="1">Amino-sugar metabolism; 1,6-anhydro-N-acetylmuramate degradation.</text>
</comment>
<dbReference type="PANTHER" id="PTHR30605">
    <property type="entry name" value="ANHYDRO-N-ACETYLMURAMIC ACID KINASE"/>
    <property type="match status" value="1"/>
</dbReference>
<name>A0A0F4PN78_9GAMM</name>
<comment type="pathway">
    <text evidence="1">Cell wall biogenesis; peptidoglycan recycling.</text>
</comment>
<dbReference type="GO" id="GO:0005524">
    <property type="term" value="F:ATP binding"/>
    <property type="evidence" value="ECO:0007669"/>
    <property type="project" value="UniProtKB-UniRule"/>
</dbReference>
<comment type="catalytic activity">
    <reaction evidence="1">
        <text>1,6-anhydro-N-acetyl-beta-muramate + ATP + H2O = N-acetyl-D-muramate 6-phosphate + ADP + H(+)</text>
        <dbReference type="Rhea" id="RHEA:24952"/>
        <dbReference type="ChEBI" id="CHEBI:15377"/>
        <dbReference type="ChEBI" id="CHEBI:15378"/>
        <dbReference type="ChEBI" id="CHEBI:30616"/>
        <dbReference type="ChEBI" id="CHEBI:58690"/>
        <dbReference type="ChEBI" id="CHEBI:58722"/>
        <dbReference type="ChEBI" id="CHEBI:456216"/>
        <dbReference type="EC" id="2.7.1.170"/>
    </reaction>
</comment>
<keyword evidence="1 2" id="KW-0418">Kinase</keyword>
<keyword evidence="1" id="KW-0067">ATP-binding</keyword>
<keyword evidence="1" id="KW-0119">Carbohydrate metabolism</keyword>
<sequence>MHPHIHALYELSAKPQRTIVGLMSGTSMDGLDVALCRVSGAGRDTRIEVEHFTTCAYPKEYSQRLRQVFAKRDIDLQHLTLLNAWVGRLHGQLVKQCLAQWQVNADEVDAIASHGQTVYHCPKAQHGLDDYSNATLQIGDGCHVACTSGILTISDFRQKHIAAGGEGAPLAAYGDYLYFASTDEHRVLLNLGGIANITWLPKAGELSDTLCADLGPGNTMLDAYVQRYFAPRQFDENSTLARQGQVHEPLLAKLSQHPFLHAAMPKTTGPEVFNLAYLAKCQAALGETHLAHEDVLATLCEFAAYQVGTQLARLAKSHGPLHVYASGGGVHNPMLMARIAYFSGEQVQLDSLTQLGMNPDAKEAVLFALLANETLAGQPAKAAAIEGMPQISMGKLSFPD</sequence>
<dbReference type="GO" id="GO:0016773">
    <property type="term" value="F:phosphotransferase activity, alcohol group as acceptor"/>
    <property type="evidence" value="ECO:0007669"/>
    <property type="project" value="UniProtKB-UniRule"/>
</dbReference>
<gene>
    <name evidence="1" type="primary">anmK</name>
    <name evidence="2" type="ORF">TW72_16760</name>
</gene>
<dbReference type="InterPro" id="IPR005338">
    <property type="entry name" value="Anhydro_N_Ac-Mur_kinase"/>
</dbReference>
<dbReference type="Pfam" id="PF03702">
    <property type="entry name" value="AnmK"/>
    <property type="match status" value="1"/>
</dbReference>
<dbReference type="EMBL" id="JXXZ01000016">
    <property type="protein sequence ID" value="KJY96473.1"/>
    <property type="molecule type" value="Genomic_DNA"/>
</dbReference>